<dbReference type="InterPro" id="IPR007052">
    <property type="entry name" value="CS_dom"/>
</dbReference>
<dbReference type="SUPFAM" id="SSF49764">
    <property type="entry name" value="HSP20-like chaperones"/>
    <property type="match status" value="1"/>
</dbReference>
<dbReference type="PROSITE" id="PS51203">
    <property type="entry name" value="CS"/>
    <property type="match status" value="1"/>
</dbReference>
<evidence type="ECO:0000313" key="14">
    <source>
        <dbReference type="Ensembl" id="ENSSDUP00000003430.1"/>
    </source>
</evidence>
<dbReference type="FunFam" id="1.25.40.10:FF:000176">
    <property type="entry name" value="dynein assembly factor 4, axonemal isoform X1"/>
    <property type="match status" value="1"/>
</dbReference>
<evidence type="ECO:0000256" key="2">
    <source>
        <dbReference type="ARBA" id="ARBA00004487"/>
    </source>
</evidence>
<keyword evidence="12" id="KW-0472">Membrane</keyword>
<dbReference type="SUPFAM" id="SSF48452">
    <property type="entry name" value="TPR-like"/>
    <property type="match status" value="1"/>
</dbReference>
<evidence type="ECO:0000313" key="15">
    <source>
        <dbReference type="Proteomes" id="UP000261420"/>
    </source>
</evidence>
<evidence type="ECO:0000256" key="12">
    <source>
        <dbReference type="SAM" id="Phobius"/>
    </source>
</evidence>
<sequence length="495" mass="56486">MPLLVTDYSWTQTDTTVYIHVPLKGAKVGKVDIVSTDEYLKVHYPPYLFEAFLLKPVDEDRSSAKVGNGVAVITLPKRTNKIWENLMITTNDKEKKKEIRERALLKYQEKLSSESRSKAEKQRAEKKYALETMMKLEKEERESVQKMRDTEREKTTAELDAWQLRQKQQAEEEEQVKLHTQRDNQNSLKAITEKQEKRCSDGRNVKLDRRGSEAKCKKKQADLPALRPAGNIQVTFTPRVFPTALRESRVQEEEEWLHKQAEARRAVNPDVEELKDLTEENMNPDWLKDKGDKCFATADYLSAVNAYNLAIRLNRKIPALYSNRAACHLKLRNLHKAVEDSSQALDLLTPPVAANAAARARAHVRRGSAFCQLQLYAEGLQDYQAALKIDCHNEALLADTQRIRDIIQGTAAHPDTQAGPLIPVCTGLLYPSAAGDTISPKRSHILPEKADMLIFQIFVKYLAIFIFFFSVVIYIINLYSLGLQLFLLIVAHNKE</sequence>
<dbReference type="STRING" id="41447.ENSSDUP00000003430"/>
<dbReference type="Ensembl" id="ENSSDUT00000003507.1">
    <property type="protein sequence ID" value="ENSSDUP00000003430.1"/>
    <property type="gene ID" value="ENSSDUG00000002619.1"/>
</dbReference>
<dbReference type="GO" id="GO:0005576">
    <property type="term" value="C:extracellular region"/>
    <property type="evidence" value="ECO:0007669"/>
    <property type="project" value="GOC"/>
</dbReference>
<feature type="transmembrane region" description="Helical" evidence="12">
    <location>
        <begin position="461"/>
        <end position="490"/>
    </location>
</feature>
<dbReference type="OMA" id="ELAAWHF"/>
<dbReference type="GO" id="GO:0036158">
    <property type="term" value="P:outer dynein arm assembly"/>
    <property type="evidence" value="ECO:0007669"/>
    <property type="project" value="TreeGrafter"/>
</dbReference>
<evidence type="ECO:0000256" key="1">
    <source>
        <dbReference type="ARBA" id="ARBA00004123"/>
    </source>
</evidence>
<dbReference type="InterPro" id="IPR037894">
    <property type="entry name" value="CS_DYX1C1"/>
</dbReference>
<keyword evidence="11" id="KW-0175">Coiled coil</keyword>
<dbReference type="CDD" id="cd06469">
    <property type="entry name" value="p23_DYX1C1_like"/>
    <property type="match status" value="1"/>
</dbReference>
<dbReference type="GO" id="GO:0043005">
    <property type="term" value="C:neuron projection"/>
    <property type="evidence" value="ECO:0007669"/>
    <property type="project" value="UniProtKB-SubCell"/>
</dbReference>
<comment type="subcellular location">
    <subcellularLocation>
        <location evidence="2">Cell projection</location>
        <location evidence="2">Neuron projection</location>
    </subcellularLocation>
    <subcellularLocation>
        <location evidence="9">Dynein axonemal particle</location>
    </subcellularLocation>
    <subcellularLocation>
        <location evidence="1">Nucleus</location>
    </subcellularLocation>
</comment>
<dbReference type="InterPro" id="IPR011990">
    <property type="entry name" value="TPR-like_helical_dom_sf"/>
</dbReference>
<reference evidence="14" key="2">
    <citation type="submission" date="2025-09" db="UniProtKB">
        <authorList>
            <consortium name="Ensembl"/>
        </authorList>
    </citation>
    <scope>IDENTIFICATION</scope>
</reference>
<dbReference type="AlphaFoldDB" id="A0A3B4TBJ7"/>
<keyword evidence="15" id="KW-1185">Reference proteome</keyword>
<dbReference type="GO" id="GO:0005634">
    <property type="term" value="C:nucleus"/>
    <property type="evidence" value="ECO:0007669"/>
    <property type="project" value="UniProtKB-SubCell"/>
</dbReference>
<evidence type="ECO:0000256" key="11">
    <source>
        <dbReference type="SAM" id="Coils"/>
    </source>
</evidence>
<dbReference type="GO" id="GO:0007399">
    <property type="term" value="P:nervous system development"/>
    <property type="evidence" value="ECO:0007669"/>
    <property type="project" value="UniProtKB-KW"/>
</dbReference>
<keyword evidence="8" id="KW-0966">Cell projection</keyword>
<dbReference type="InterPro" id="IPR008978">
    <property type="entry name" value="HSP20-like_chaperone"/>
</dbReference>
<evidence type="ECO:0000256" key="8">
    <source>
        <dbReference type="ARBA" id="ARBA00023273"/>
    </source>
</evidence>
<dbReference type="PANTHER" id="PTHR46492">
    <property type="entry name" value="DYNEIN ASSEMBLY FACTOR 4, AXONEMAL"/>
    <property type="match status" value="1"/>
</dbReference>
<dbReference type="GO" id="GO:0007507">
    <property type="term" value="P:heart development"/>
    <property type="evidence" value="ECO:0007669"/>
    <property type="project" value="TreeGrafter"/>
</dbReference>
<evidence type="ECO:0000259" key="13">
    <source>
        <dbReference type="PROSITE" id="PS51203"/>
    </source>
</evidence>
<dbReference type="GO" id="GO:0003351">
    <property type="term" value="P:epithelial cilium movement involved in extracellular fluid movement"/>
    <property type="evidence" value="ECO:0007669"/>
    <property type="project" value="TreeGrafter"/>
</dbReference>
<dbReference type="Gene3D" id="1.25.40.10">
    <property type="entry name" value="Tetratricopeptide repeat domain"/>
    <property type="match status" value="1"/>
</dbReference>
<dbReference type="PANTHER" id="PTHR46492:SF1">
    <property type="entry name" value="DYNEIN AXONEMAL ASSEMBLY FACTOR 4"/>
    <property type="match status" value="1"/>
</dbReference>
<dbReference type="InterPro" id="IPR019734">
    <property type="entry name" value="TPR_rpt"/>
</dbReference>
<dbReference type="FunFam" id="2.60.40.790:FF:000015">
    <property type="entry name" value="dynein assembly factor 4, axonemal isoform X1"/>
    <property type="match status" value="1"/>
</dbReference>
<reference evidence="14" key="1">
    <citation type="submission" date="2025-08" db="UniProtKB">
        <authorList>
            <consortium name="Ensembl"/>
        </authorList>
    </citation>
    <scope>IDENTIFICATION</scope>
</reference>
<proteinExistence type="predicted"/>
<name>A0A3B4TBJ7_SERDU</name>
<evidence type="ECO:0000256" key="10">
    <source>
        <dbReference type="ARBA" id="ARBA00024430"/>
    </source>
</evidence>
<feature type="coiled-coil region" evidence="11">
    <location>
        <begin position="119"/>
        <end position="153"/>
    </location>
</feature>
<accession>A0A3B4TBJ7</accession>
<keyword evidence="4" id="KW-0677">Repeat</keyword>
<evidence type="ECO:0000256" key="9">
    <source>
        <dbReference type="ARBA" id="ARBA00024190"/>
    </source>
</evidence>
<evidence type="ECO:0000256" key="5">
    <source>
        <dbReference type="ARBA" id="ARBA00022803"/>
    </source>
</evidence>
<organism evidence="14 15">
    <name type="scientific">Seriola dumerili</name>
    <name type="common">Greater amberjack</name>
    <name type="synonym">Caranx dumerili</name>
    <dbReference type="NCBI Taxonomy" id="41447"/>
    <lineage>
        <taxon>Eukaryota</taxon>
        <taxon>Metazoa</taxon>
        <taxon>Chordata</taxon>
        <taxon>Craniata</taxon>
        <taxon>Vertebrata</taxon>
        <taxon>Euteleostomi</taxon>
        <taxon>Actinopterygii</taxon>
        <taxon>Neopterygii</taxon>
        <taxon>Teleostei</taxon>
        <taxon>Neoteleostei</taxon>
        <taxon>Acanthomorphata</taxon>
        <taxon>Carangaria</taxon>
        <taxon>Carangiformes</taxon>
        <taxon>Carangidae</taxon>
        <taxon>Seriola</taxon>
    </lineage>
</organism>
<dbReference type="SMART" id="SM00028">
    <property type="entry name" value="TPR"/>
    <property type="match status" value="3"/>
</dbReference>
<keyword evidence="7" id="KW-0539">Nucleus</keyword>
<keyword evidence="5" id="KW-0802">TPR repeat</keyword>
<dbReference type="GO" id="GO:0036159">
    <property type="term" value="P:inner dynein arm assembly"/>
    <property type="evidence" value="ECO:0007669"/>
    <property type="project" value="TreeGrafter"/>
</dbReference>
<keyword evidence="12" id="KW-0812">Transmembrane</keyword>
<dbReference type="GO" id="GO:0030331">
    <property type="term" value="F:nuclear estrogen receptor binding"/>
    <property type="evidence" value="ECO:0007669"/>
    <property type="project" value="TreeGrafter"/>
</dbReference>
<protein>
    <recommendedName>
        <fullName evidence="10">Dynein axonemal assembly factor 4</fullName>
    </recommendedName>
</protein>
<keyword evidence="6" id="KW-0524">Neurogenesis</keyword>
<evidence type="ECO:0000256" key="7">
    <source>
        <dbReference type="ARBA" id="ARBA00023242"/>
    </source>
</evidence>
<evidence type="ECO:0000256" key="6">
    <source>
        <dbReference type="ARBA" id="ARBA00022902"/>
    </source>
</evidence>
<evidence type="ECO:0000256" key="3">
    <source>
        <dbReference type="ARBA" id="ARBA00022490"/>
    </source>
</evidence>
<dbReference type="InterPro" id="IPR052004">
    <property type="entry name" value="Dynein_assembly_factor_4"/>
</dbReference>
<keyword evidence="3" id="KW-0963">Cytoplasm</keyword>
<evidence type="ECO:0000256" key="4">
    <source>
        <dbReference type="ARBA" id="ARBA00022737"/>
    </source>
</evidence>
<feature type="domain" description="CS" evidence="13">
    <location>
        <begin position="3"/>
        <end position="87"/>
    </location>
</feature>
<dbReference type="GO" id="GO:0007368">
    <property type="term" value="P:determination of left/right symmetry"/>
    <property type="evidence" value="ECO:0007669"/>
    <property type="project" value="TreeGrafter"/>
</dbReference>
<dbReference type="Gene3D" id="2.60.40.790">
    <property type="match status" value="1"/>
</dbReference>
<dbReference type="GO" id="GO:0120293">
    <property type="term" value="C:dynein axonemal particle"/>
    <property type="evidence" value="ECO:0007669"/>
    <property type="project" value="UniProtKB-SubCell"/>
</dbReference>
<dbReference type="GeneTree" id="ENSGT00390000004930"/>
<dbReference type="Proteomes" id="UP000261420">
    <property type="component" value="Unplaced"/>
</dbReference>
<keyword evidence="12" id="KW-1133">Transmembrane helix</keyword>
<dbReference type="Pfam" id="PF04969">
    <property type="entry name" value="CS"/>
    <property type="match status" value="1"/>
</dbReference>